<keyword evidence="3 7" id="KW-0479">Metal-binding</keyword>
<evidence type="ECO:0000256" key="1">
    <source>
        <dbReference type="ARBA" id="ARBA00001971"/>
    </source>
</evidence>
<keyword evidence="7 8" id="KW-0349">Heme</keyword>
<evidence type="ECO:0000256" key="7">
    <source>
        <dbReference type="PIRSR" id="PIRSR602401-1"/>
    </source>
</evidence>
<dbReference type="Proteomes" id="UP001634394">
    <property type="component" value="Unassembled WGS sequence"/>
</dbReference>
<evidence type="ECO:0008006" key="12">
    <source>
        <dbReference type="Google" id="ProtNLM"/>
    </source>
</evidence>
<evidence type="ECO:0000313" key="10">
    <source>
        <dbReference type="EMBL" id="KAL3884073.1"/>
    </source>
</evidence>
<dbReference type="InterPro" id="IPR002401">
    <property type="entry name" value="Cyt_P450_E_grp-I"/>
</dbReference>
<dbReference type="InterPro" id="IPR036396">
    <property type="entry name" value="Cyt_P450_sf"/>
</dbReference>
<dbReference type="PANTHER" id="PTHR24300:SF403">
    <property type="entry name" value="CYTOCHROME P450 306A1"/>
    <property type="match status" value="1"/>
</dbReference>
<keyword evidence="9" id="KW-0472">Membrane</keyword>
<dbReference type="PRINTS" id="PR00385">
    <property type="entry name" value="P450"/>
</dbReference>
<dbReference type="PROSITE" id="PS00086">
    <property type="entry name" value="CYTOCHROME_P450"/>
    <property type="match status" value="1"/>
</dbReference>
<keyword evidence="9" id="KW-1133">Transmembrane helix</keyword>
<dbReference type="InterPro" id="IPR017972">
    <property type="entry name" value="Cyt_P450_CS"/>
</dbReference>
<protein>
    <recommendedName>
        <fullName evidence="12">Cytochrome P450</fullName>
    </recommendedName>
</protein>
<evidence type="ECO:0000256" key="3">
    <source>
        <dbReference type="ARBA" id="ARBA00022723"/>
    </source>
</evidence>
<evidence type="ECO:0000256" key="9">
    <source>
        <dbReference type="SAM" id="Phobius"/>
    </source>
</evidence>
<dbReference type="AlphaFoldDB" id="A0ABD3XF60"/>
<dbReference type="InterPro" id="IPR050182">
    <property type="entry name" value="Cytochrome_P450_fam2"/>
</dbReference>
<dbReference type="InterPro" id="IPR001128">
    <property type="entry name" value="Cyt_P450"/>
</dbReference>
<evidence type="ECO:0000256" key="2">
    <source>
        <dbReference type="ARBA" id="ARBA00010617"/>
    </source>
</evidence>
<dbReference type="PRINTS" id="PR00463">
    <property type="entry name" value="EP450I"/>
</dbReference>
<evidence type="ECO:0000256" key="4">
    <source>
        <dbReference type="ARBA" id="ARBA00023002"/>
    </source>
</evidence>
<dbReference type="EMBL" id="JBJQND010000003">
    <property type="protein sequence ID" value="KAL3884073.1"/>
    <property type="molecule type" value="Genomic_DNA"/>
</dbReference>
<proteinExistence type="inferred from homology"/>
<reference evidence="10 11" key="1">
    <citation type="submission" date="2024-11" db="EMBL/GenBank/DDBJ databases">
        <title>Chromosome-level genome assembly of the freshwater bivalve Anodonta woodiana.</title>
        <authorList>
            <person name="Chen X."/>
        </authorList>
    </citation>
    <scope>NUCLEOTIDE SEQUENCE [LARGE SCALE GENOMIC DNA]</scope>
    <source>
        <strain evidence="10">MN2024</strain>
        <tissue evidence="10">Gills</tissue>
    </source>
</reference>
<dbReference type="SUPFAM" id="SSF48264">
    <property type="entry name" value="Cytochrome P450"/>
    <property type="match status" value="1"/>
</dbReference>
<evidence type="ECO:0000256" key="8">
    <source>
        <dbReference type="RuleBase" id="RU000461"/>
    </source>
</evidence>
<keyword evidence="6 8" id="KW-0503">Monooxygenase</keyword>
<comment type="similarity">
    <text evidence="2 8">Belongs to the cytochrome P450 family.</text>
</comment>
<feature type="transmembrane region" description="Helical" evidence="9">
    <location>
        <begin position="7"/>
        <end position="31"/>
    </location>
</feature>
<keyword evidence="5 7" id="KW-0408">Iron</keyword>
<keyword evidence="11" id="KW-1185">Reference proteome</keyword>
<evidence type="ECO:0000256" key="5">
    <source>
        <dbReference type="ARBA" id="ARBA00023004"/>
    </source>
</evidence>
<keyword evidence="9" id="KW-0812">Transmembrane</keyword>
<dbReference type="FunFam" id="1.10.630.10:FF:000036">
    <property type="entry name" value="CYtochrome P450 family"/>
    <property type="match status" value="1"/>
</dbReference>
<evidence type="ECO:0000256" key="6">
    <source>
        <dbReference type="ARBA" id="ARBA00023033"/>
    </source>
</evidence>
<keyword evidence="4 8" id="KW-0560">Oxidoreductase</keyword>
<accession>A0ABD3XF60</accession>
<comment type="cofactor">
    <cofactor evidence="1 7">
        <name>heme</name>
        <dbReference type="ChEBI" id="CHEBI:30413"/>
    </cofactor>
</comment>
<name>A0ABD3XF60_SINWO</name>
<evidence type="ECO:0000313" key="11">
    <source>
        <dbReference type="Proteomes" id="UP001634394"/>
    </source>
</evidence>
<dbReference type="GO" id="GO:0004497">
    <property type="term" value="F:monooxygenase activity"/>
    <property type="evidence" value="ECO:0007669"/>
    <property type="project" value="UniProtKB-KW"/>
</dbReference>
<gene>
    <name evidence="10" type="ORF">ACJMK2_030295</name>
</gene>
<dbReference type="GO" id="GO:0046872">
    <property type="term" value="F:metal ion binding"/>
    <property type="evidence" value="ECO:0007669"/>
    <property type="project" value="UniProtKB-KW"/>
</dbReference>
<organism evidence="10 11">
    <name type="scientific">Sinanodonta woodiana</name>
    <name type="common">Chinese pond mussel</name>
    <name type="synonym">Anodonta woodiana</name>
    <dbReference type="NCBI Taxonomy" id="1069815"/>
    <lineage>
        <taxon>Eukaryota</taxon>
        <taxon>Metazoa</taxon>
        <taxon>Spiralia</taxon>
        <taxon>Lophotrochozoa</taxon>
        <taxon>Mollusca</taxon>
        <taxon>Bivalvia</taxon>
        <taxon>Autobranchia</taxon>
        <taxon>Heteroconchia</taxon>
        <taxon>Palaeoheterodonta</taxon>
        <taxon>Unionida</taxon>
        <taxon>Unionoidea</taxon>
        <taxon>Unionidae</taxon>
        <taxon>Unioninae</taxon>
        <taxon>Sinanodonta</taxon>
    </lineage>
</organism>
<sequence length="504" mass="58209">MTGITTFYGFITIFNVTSILLFCVVFLLYFYGIQKPRDIPTGPNIYIPLLGNIPQLTWKDTMCLFRDWRTKYGDVFSVYLGHQLLVIINGYETIKEALVRRGSQFSERPPNYLLDKIKNGEGVIFTSGPSWRKQRKLSLNFLQDLGFGRTSFEQNILAEVHILLEMVRSTQGHPFDIKKMLRLCVSNVMCGIVFGKRFNHDDRKFFTIIHNFDEDSKALGNASVLMNCFPFLHYLPGDIFNSRMLMSHHAIYLEFFDEIYTAHEATLDRENIRDFMDMYILEMKECVESGKENSHSKMQLAALVGDLFGAGTETTMTTMLWTILYLVCYPDVQEKCFRELETVIGLDQFPTMAHKMELPYIEATIMESLRISHATPFAVPHAVQKDTIFKGKRIPKESIILINLDSIFHDNIIFNKSEQFQPERFLDADGKVQRPEEFIPFSTGRRMCLGEKVAKMELFIFITAIIQKFRFLPQEGLPLPSLKGELGITYTPQTFKIRAIPRNA</sequence>
<dbReference type="Gene3D" id="1.10.630.10">
    <property type="entry name" value="Cytochrome P450"/>
    <property type="match status" value="1"/>
</dbReference>
<dbReference type="Pfam" id="PF00067">
    <property type="entry name" value="p450"/>
    <property type="match status" value="1"/>
</dbReference>
<comment type="caution">
    <text evidence="10">The sequence shown here is derived from an EMBL/GenBank/DDBJ whole genome shotgun (WGS) entry which is preliminary data.</text>
</comment>
<feature type="binding site" description="axial binding residue" evidence="7">
    <location>
        <position position="448"/>
    </location>
    <ligand>
        <name>heme</name>
        <dbReference type="ChEBI" id="CHEBI:30413"/>
    </ligand>
    <ligandPart>
        <name>Fe</name>
        <dbReference type="ChEBI" id="CHEBI:18248"/>
    </ligandPart>
</feature>
<dbReference type="PANTHER" id="PTHR24300">
    <property type="entry name" value="CYTOCHROME P450 508A4-RELATED"/>
    <property type="match status" value="1"/>
</dbReference>